<organism evidence="1 2">
    <name type="scientific">Kibdelosporangium lantanae</name>
    <dbReference type="NCBI Taxonomy" id="1497396"/>
    <lineage>
        <taxon>Bacteria</taxon>
        <taxon>Bacillati</taxon>
        <taxon>Actinomycetota</taxon>
        <taxon>Actinomycetes</taxon>
        <taxon>Pseudonocardiales</taxon>
        <taxon>Pseudonocardiaceae</taxon>
        <taxon>Kibdelosporangium</taxon>
    </lineage>
</organism>
<keyword evidence="2" id="KW-1185">Reference proteome</keyword>
<proteinExistence type="predicted"/>
<protein>
    <submittedName>
        <fullName evidence="1">Uncharacterized protein</fullName>
    </submittedName>
</protein>
<gene>
    <name evidence="1" type="ORF">ACFQ1S_27010</name>
</gene>
<evidence type="ECO:0000313" key="2">
    <source>
        <dbReference type="Proteomes" id="UP001597045"/>
    </source>
</evidence>
<dbReference type="EMBL" id="JBHTIS010001874">
    <property type="protein sequence ID" value="MFD1048925.1"/>
    <property type="molecule type" value="Genomic_DNA"/>
</dbReference>
<reference evidence="2" key="1">
    <citation type="journal article" date="2019" name="Int. J. Syst. Evol. Microbiol.">
        <title>The Global Catalogue of Microorganisms (GCM) 10K type strain sequencing project: providing services to taxonomists for standard genome sequencing and annotation.</title>
        <authorList>
            <consortium name="The Broad Institute Genomics Platform"/>
            <consortium name="The Broad Institute Genome Sequencing Center for Infectious Disease"/>
            <person name="Wu L."/>
            <person name="Ma J."/>
        </authorList>
    </citation>
    <scope>NUCLEOTIDE SEQUENCE [LARGE SCALE GENOMIC DNA]</scope>
    <source>
        <strain evidence="2">JCM 31486</strain>
    </source>
</reference>
<evidence type="ECO:0000313" key="1">
    <source>
        <dbReference type="EMBL" id="MFD1048925.1"/>
    </source>
</evidence>
<accession>A0ABW3MIK7</accession>
<sequence>MRLDELLERATDSVDVKTVYAEPYESACAFLLKDAEPERLIAAVVTK</sequence>
<name>A0ABW3MIK7_9PSEU</name>
<comment type="caution">
    <text evidence="1">The sequence shown here is derived from an EMBL/GenBank/DDBJ whole genome shotgun (WGS) entry which is preliminary data.</text>
</comment>
<dbReference type="Proteomes" id="UP001597045">
    <property type="component" value="Unassembled WGS sequence"/>
</dbReference>